<reference evidence="2" key="2">
    <citation type="journal article" date="2015" name="Data Brief">
        <title>Shoot transcriptome of the giant reed, Arundo donax.</title>
        <authorList>
            <person name="Barrero R.A."/>
            <person name="Guerrero F.D."/>
            <person name="Moolhuijzen P."/>
            <person name="Goolsby J.A."/>
            <person name="Tidwell J."/>
            <person name="Bellgard S.E."/>
            <person name="Bellgard M.I."/>
        </authorList>
    </citation>
    <scope>NUCLEOTIDE SEQUENCE</scope>
    <source>
        <tissue evidence="2">Shoot tissue taken approximately 20 cm above the soil surface</tissue>
    </source>
</reference>
<name>A0A0A9HVE3_ARUDO</name>
<feature type="region of interest" description="Disordered" evidence="1">
    <location>
        <begin position="1"/>
        <end position="30"/>
    </location>
</feature>
<accession>A0A0A9HVE3</accession>
<sequence>MMLGWRGNWGQEPNKNQFFHLPEPKSAVLS</sequence>
<dbReference type="AlphaFoldDB" id="A0A0A9HVE3"/>
<dbReference type="EMBL" id="GBRH01158097">
    <property type="protein sequence ID" value="JAE39799.1"/>
    <property type="molecule type" value="Transcribed_RNA"/>
</dbReference>
<reference evidence="2" key="1">
    <citation type="submission" date="2014-09" db="EMBL/GenBank/DDBJ databases">
        <authorList>
            <person name="Magalhaes I.L.F."/>
            <person name="Oliveira U."/>
            <person name="Santos F.R."/>
            <person name="Vidigal T.H.D.A."/>
            <person name="Brescovit A.D."/>
            <person name="Santos A.J."/>
        </authorList>
    </citation>
    <scope>NUCLEOTIDE SEQUENCE</scope>
    <source>
        <tissue evidence="2">Shoot tissue taken approximately 20 cm above the soil surface</tissue>
    </source>
</reference>
<protein>
    <submittedName>
        <fullName evidence="2">Uncharacterized protein</fullName>
    </submittedName>
</protein>
<evidence type="ECO:0000256" key="1">
    <source>
        <dbReference type="SAM" id="MobiDB-lite"/>
    </source>
</evidence>
<organism evidence="2">
    <name type="scientific">Arundo donax</name>
    <name type="common">Giant reed</name>
    <name type="synonym">Donax arundinaceus</name>
    <dbReference type="NCBI Taxonomy" id="35708"/>
    <lineage>
        <taxon>Eukaryota</taxon>
        <taxon>Viridiplantae</taxon>
        <taxon>Streptophyta</taxon>
        <taxon>Embryophyta</taxon>
        <taxon>Tracheophyta</taxon>
        <taxon>Spermatophyta</taxon>
        <taxon>Magnoliopsida</taxon>
        <taxon>Liliopsida</taxon>
        <taxon>Poales</taxon>
        <taxon>Poaceae</taxon>
        <taxon>PACMAD clade</taxon>
        <taxon>Arundinoideae</taxon>
        <taxon>Arundineae</taxon>
        <taxon>Arundo</taxon>
    </lineage>
</organism>
<evidence type="ECO:0000313" key="2">
    <source>
        <dbReference type="EMBL" id="JAE39799.1"/>
    </source>
</evidence>
<proteinExistence type="predicted"/>